<gene>
    <name evidence="2" type="ORF">SAMN04488094_11090</name>
</gene>
<evidence type="ECO:0000313" key="3">
    <source>
        <dbReference type="Proteomes" id="UP000198728"/>
    </source>
</evidence>
<dbReference type="EMBL" id="FOLG01000010">
    <property type="protein sequence ID" value="SFC86235.1"/>
    <property type="molecule type" value="Genomic_DNA"/>
</dbReference>
<dbReference type="OrthoDB" id="187903at2"/>
<dbReference type="Gene3D" id="3.40.630.30">
    <property type="match status" value="1"/>
</dbReference>
<dbReference type="PROSITE" id="PS51186">
    <property type="entry name" value="GNAT"/>
    <property type="match status" value="1"/>
</dbReference>
<reference evidence="2 3" key="1">
    <citation type="submission" date="2016-10" db="EMBL/GenBank/DDBJ databases">
        <authorList>
            <person name="de Groot N.N."/>
        </authorList>
    </citation>
    <scope>NUCLEOTIDE SEQUENCE [LARGE SCALE GENOMIC DNA]</scope>
    <source>
        <strain evidence="2 3">DSM 19548</strain>
    </source>
</reference>
<accession>A0A1I1MM82</accession>
<keyword evidence="3" id="KW-1185">Reference proteome</keyword>
<dbReference type="Proteomes" id="UP000198728">
    <property type="component" value="Unassembled WGS sequence"/>
</dbReference>
<dbReference type="GO" id="GO:0016747">
    <property type="term" value="F:acyltransferase activity, transferring groups other than amino-acyl groups"/>
    <property type="evidence" value="ECO:0007669"/>
    <property type="project" value="InterPro"/>
</dbReference>
<dbReference type="STRING" id="441112.SAMN04488094_11090"/>
<dbReference type="CDD" id="cd04301">
    <property type="entry name" value="NAT_SF"/>
    <property type="match status" value="1"/>
</dbReference>
<protein>
    <submittedName>
        <fullName evidence="2">N-acetylglutamate synthase, GNAT family</fullName>
    </submittedName>
</protein>
<feature type="domain" description="N-acetyltransferase" evidence="1">
    <location>
        <begin position="3"/>
        <end position="195"/>
    </location>
</feature>
<dbReference type="InterPro" id="IPR000182">
    <property type="entry name" value="GNAT_dom"/>
</dbReference>
<sequence length="195" mass="21548">MSIALRTLTGASLLAALDDLAALRIEVFRAFPYLYDGNLTYERSYLASYAESAGALLVGAFDGGRLVGAATGTPMEDHADDFAAPLTDAELAADAVYYCAESVLLPDYRGQGIGHRFFDLREAHARDLGRRVSAFCAVIRPETHPLRPTGYRPLDGFWRARGYAPVPGAVARFRWKDVDATTETEKHLQFWMRDL</sequence>
<evidence type="ECO:0000313" key="2">
    <source>
        <dbReference type="EMBL" id="SFC86235.1"/>
    </source>
</evidence>
<organism evidence="2 3">
    <name type="scientific">Tropicimonas isoalkanivorans</name>
    <dbReference type="NCBI Taxonomy" id="441112"/>
    <lineage>
        <taxon>Bacteria</taxon>
        <taxon>Pseudomonadati</taxon>
        <taxon>Pseudomonadota</taxon>
        <taxon>Alphaproteobacteria</taxon>
        <taxon>Rhodobacterales</taxon>
        <taxon>Roseobacteraceae</taxon>
        <taxon>Tropicimonas</taxon>
    </lineage>
</organism>
<dbReference type="AlphaFoldDB" id="A0A1I1MM82"/>
<evidence type="ECO:0000259" key="1">
    <source>
        <dbReference type="PROSITE" id="PS51186"/>
    </source>
</evidence>
<dbReference type="InterPro" id="IPR016181">
    <property type="entry name" value="Acyl_CoA_acyltransferase"/>
</dbReference>
<dbReference type="Pfam" id="PF00583">
    <property type="entry name" value="Acetyltransf_1"/>
    <property type="match status" value="1"/>
</dbReference>
<dbReference type="RefSeq" id="WP_093361671.1">
    <property type="nucleotide sequence ID" value="NZ_FOLG01000010.1"/>
</dbReference>
<dbReference type="SUPFAM" id="SSF55729">
    <property type="entry name" value="Acyl-CoA N-acyltransferases (Nat)"/>
    <property type="match status" value="1"/>
</dbReference>
<proteinExistence type="predicted"/>
<name>A0A1I1MM82_9RHOB</name>